<evidence type="ECO:0000256" key="1">
    <source>
        <dbReference type="ARBA" id="ARBA00004651"/>
    </source>
</evidence>
<dbReference type="AlphaFoldDB" id="A0A095ZAA2"/>
<evidence type="ECO:0000256" key="4">
    <source>
        <dbReference type="ARBA" id="ARBA00022989"/>
    </source>
</evidence>
<sequence length="157" mass="17677">MEDKKVFVERDFAYAYSSFGLRFLAYIIDMMVISAIFSIGKFIFPIDPEAKVLGLELTNVIYTIVSLAYFTILSLITRGQSLGKIITGLRVVSVGGENLSTSQILIREIAGRYIQNKFVFLYALALVTPKKQSFIDLFTDTSVVKEDAFKALYTEEI</sequence>
<evidence type="ECO:0000256" key="6">
    <source>
        <dbReference type="SAM" id="Phobius"/>
    </source>
</evidence>
<feature type="transmembrane region" description="Helical" evidence="6">
    <location>
        <begin position="60"/>
        <end position="77"/>
    </location>
</feature>
<keyword evidence="5 6" id="KW-0472">Membrane</keyword>
<feature type="domain" description="RDD" evidence="7">
    <location>
        <begin position="16"/>
        <end position="139"/>
    </location>
</feature>
<gene>
    <name evidence="8" type="ORF">HMPREF1630_00730</name>
</gene>
<keyword evidence="2" id="KW-1003">Cell membrane</keyword>
<evidence type="ECO:0000256" key="5">
    <source>
        <dbReference type="ARBA" id="ARBA00023136"/>
    </source>
</evidence>
<dbReference type="eggNOG" id="COG1714">
    <property type="taxonomic scope" value="Bacteria"/>
</dbReference>
<dbReference type="RefSeq" id="WP_037326086.1">
    <property type="nucleotide sequence ID" value="NZ_JRMW01000015.1"/>
</dbReference>
<dbReference type="PANTHER" id="PTHR36115:SF9">
    <property type="entry name" value="LMO1584 PROTEIN"/>
    <property type="match status" value="1"/>
</dbReference>
<dbReference type="InterPro" id="IPR051791">
    <property type="entry name" value="Pra-immunoreactive"/>
</dbReference>
<feature type="transmembrane region" description="Helical" evidence="6">
    <location>
        <begin position="21"/>
        <end position="40"/>
    </location>
</feature>
<protein>
    <recommendedName>
        <fullName evidence="7">RDD domain-containing protein</fullName>
    </recommendedName>
</protein>
<dbReference type="Pfam" id="PF06271">
    <property type="entry name" value="RDD"/>
    <property type="match status" value="1"/>
</dbReference>
<evidence type="ECO:0000313" key="8">
    <source>
        <dbReference type="EMBL" id="KGF05384.1"/>
    </source>
</evidence>
<keyword evidence="3 6" id="KW-0812">Transmembrane</keyword>
<keyword evidence="4 6" id="KW-1133">Transmembrane helix</keyword>
<dbReference type="GO" id="GO:0005886">
    <property type="term" value="C:plasma membrane"/>
    <property type="evidence" value="ECO:0007669"/>
    <property type="project" value="UniProtKB-SubCell"/>
</dbReference>
<proteinExistence type="predicted"/>
<name>A0A095ZAA2_9FIRM</name>
<dbReference type="PANTHER" id="PTHR36115">
    <property type="entry name" value="PROLINE-RICH ANTIGEN HOMOLOG-RELATED"/>
    <property type="match status" value="1"/>
</dbReference>
<evidence type="ECO:0000256" key="2">
    <source>
        <dbReference type="ARBA" id="ARBA00022475"/>
    </source>
</evidence>
<evidence type="ECO:0000259" key="7">
    <source>
        <dbReference type="Pfam" id="PF06271"/>
    </source>
</evidence>
<accession>A0A095ZAA2</accession>
<comment type="subcellular location">
    <subcellularLocation>
        <location evidence="1">Cell membrane</location>
        <topology evidence="1">Multi-pass membrane protein</topology>
    </subcellularLocation>
</comment>
<dbReference type="Proteomes" id="UP000029579">
    <property type="component" value="Unassembled WGS sequence"/>
</dbReference>
<dbReference type="OrthoDB" id="9793824at2"/>
<comment type="caution">
    <text evidence="8">The sequence shown here is derived from an EMBL/GenBank/DDBJ whole genome shotgun (WGS) entry which is preliminary data.</text>
</comment>
<dbReference type="EMBL" id="JRMW01000015">
    <property type="protein sequence ID" value="KGF05384.1"/>
    <property type="molecule type" value="Genomic_DNA"/>
</dbReference>
<reference evidence="8 9" key="1">
    <citation type="submission" date="2014-07" db="EMBL/GenBank/DDBJ databases">
        <authorList>
            <person name="McCorrison J."/>
            <person name="Sanka R."/>
            <person name="Torralba M."/>
            <person name="Gillis M."/>
            <person name="Haft D.H."/>
            <person name="Methe B."/>
            <person name="Sutton G."/>
            <person name="Nelson K.E."/>
        </authorList>
    </citation>
    <scope>NUCLEOTIDE SEQUENCE [LARGE SCALE GENOMIC DNA]</scope>
    <source>
        <strain evidence="8 9">S7-1-13</strain>
    </source>
</reference>
<dbReference type="InterPro" id="IPR010432">
    <property type="entry name" value="RDD"/>
</dbReference>
<evidence type="ECO:0000313" key="9">
    <source>
        <dbReference type="Proteomes" id="UP000029579"/>
    </source>
</evidence>
<organism evidence="8 9">
    <name type="scientific">Anaerococcus lactolyticus S7-1-13</name>
    <dbReference type="NCBI Taxonomy" id="1284686"/>
    <lineage>
        <taxon>Bacteria</taxon>
        <taxon>Bacillati</taxon>
        <taxon>Bacillota</taxon>
        <taxon>Tissierellia</taxon>
        <taxon>Tissierellales</taxon>
        <taxon>Peptoniphilaceae</taxon>
        <taxon>Anaerococcus</taxon>
    </lineage>
</organism>
<evidence type="ECO:0000256" key="3">
    <source>
        <dbReference type="ARBA" id="ARBA00022692"/>
    </source>
</evidence>